<accession>Q5B4Y0</accession>
<reference evidence="2" key="1">
    <citation type="journal article" date="2005" name="Nature">
        <title>Sequencing of Aspergillus nidulans and comparative analysis with A. fumigatus and A. oryzae.</title>
        <authorList>
            <person name="Galagan J.E."/>
            <person name="Calvo S.E."/>
            <person name="Cuomo C."/>
            <person name="Ma L.J."/>
            <person name="Wortman J.R."/>
            <person name="Batzoglou S."/>
            <person name="Lee S.I."/>
            <person name="Basturkmen M."/>
            <person name="Spevak C.C."/>
            <person name="Clutterbuck J."/>
            <person name="Kapitonov V."/>
            <person name="Jurka J."/>
            <person name="Scazzocchio C."/>
            <person name="Farman M."/>
            <person name="Butler J."/>
            <person name="Purcell S."/>
            <person name="Harris S."/>
            <person name="Braus G.H."/>
            <person name="Draht O."/>
            <person name="Busch S."/>
            <person name="D'Enfert C."/>
            <person name="Bouchier C."/>
            <person name="Goldman G.H."/>
            <person name="Bell-Pedersen D."/>
            <person name="Griffiths-Jones S."/>
            <person name="Doonan J.H."/>
            <person name="Yu J."/>
            <person name="Vienken K."/>
            <person name="Pain A."/>
            <person name="Freitag M."/>
            <person name="Selker E.U."/>
            <person name="Archer D.B."/>
            <person name="Penalva M.A."/>
            <person name="Oakley B.R."/>
            <person name="Momany M."/>
            <person name="Tanaka T."/>
            <person name="Kumagai T."/>
            <person name="Asai K."/>
            <person name="Machida M."/>
            <person name="Nierman W.C."/>
            <person name="Denning D.W."/>
            <person name="Caddick M."/>
            <person name="Hynes M."/>
            <person name="Paoletti M."/>
            <person name="Fischer R."/>
            <person name="Miller B."/>
            <person name="Dyer P."/>
            <person name="Sachs M.S."/>
            <person name="Osmani S.A."/>
            <person name="Birren B.W."/>
        </authorList>
    </citation>
    <scope>NUCLEOTIDE SEQUENCE [LARGE SCALE GENOMIC DNA]</scope>
    <source>
        <strain evidence="2">FGSC A4 / ATCC 38163 / CBS 112.46 / NRRL 194 / M139</strain>
    </source>
</reference>
<dbReference type="HOGENOM" id="CLU_3125013_0_0_1"/>
<accession>C8V8U2</accession>
<protein>
    <submittedName>
        <fullName evidence="1">Uncharacterized protein</fullName>
    </submittedName>
</protein>
<sequence length="50" mass="5869">MVARHFRYGNGGTHDQKKMRLKRMYAVYADISIYALKKIPHLCTSRKGEK</sequence>
<name>Q5B4Y0_EMENI</name>
<keyword evidence="2" id="KW-1185">Reference proteome</keyword>
<organism evidence="1 2">
    <name type="scientific">Emericella nidulans (strain FGSC A4 / ATCC 38163 / CBS 112.46 / NRRL 194 / M139)</name>
    <name type="common">Aspergillus nidulans</name>
    <dbReference type="NCBI Taxonomy" id="227321"/>
    <lineage>
        <taxon>Eukaryota</taxon>
        <taxon>Fungi</taxon>
        <taxon>Dikarya</taxon>
        <taxon>Ascomycota</taxon>
        <taxon>Pezizomycotina</taxon>
        <taxon>Eurotiomycetes</taxon>
        <taxon>Eurotiomycetidae</taxon>
        <taxon>Eurotiales</taxon>
        <taxon>Aspergillaceae</taxon>
        <taxon>Aspergillus</taxon>
        <taxon>Aspergillus subgen. Nidulantes</taxon>
    </lineage>
</organism>
<gene>
    <name evidence="1" type="ORF">ANIA_04400</name>
</gene>
<dbReference type="RefSeq" id="XP_662004.1">
    <property type="nucleotide sequence ID" value="XM_656912.1"/>
</dbReference>
<dbReference type="AlphaFoldDB" id="Q5B4Y0"/>
<dbReference type="EMBL" id="BN001303">
    <property type="protein sequence ID" value="CBF77604.1"/>
    <property type="molecule type" value="Genomic_DNA"/>
</dbReference>
<proteinExistence type="predicted"/>
<dbReference type="KEGG" id="ani:ANIA_04400"/>
<dbReference type="GeneID" id="2872198"/>
<dbReference type="InParanoid" id="Q5B4Y0"/>
<evidence type="ECO:0000313" key="1">
    <source>
        <dbReference type="EMBL" id="CBF77604.1"/>
    </source>
</evidence>
<dbReference type="Proteomes" id="UP000000560">
    <property type="component" value="Chromosome III"/>
</dbReference>
<reference evidence="2" key="2">
    <citation type="journal article" date="2009" name="Fungal Genet. Biol.">
        <title>The 2008 update of the Aspergillus nidulans genome annotation: a community effort.</title>
        <authorList>
            <person name="Wortman J.R."/>
            <person name="Gilsenan J.M."/>
            <person name="Joardar V."/>
            <person name="Deegan J."/>
            <person name="Clutterbuck J."/>
            <person name="Andersen M.R."/>
            <person name="Archer D."/>
            <person name="Bencina M."/>
            <person name="Braus G."/>
            <person name="Coutinho P."/>
            <person name="von Dohren H."/>
            <person name="Doonan J."/>
            <person name="Driessen A.J."/>
            <person name="Durek P."/>
            <person name="Espeso E."/>
            <person name="Fekete E."/>
            <person name="Flipphi M."/>
            <person name="Estrada C.G."/>
            <person name="Geysens S."/>
            <person name="Goldman G."/>
            <person name="de Groot P.W."/>
            <person name="Hansen K."/>
            <person name="Harris S.D."/>
            <person name="Heinekamp T."/>
            <person name="Helmstaedt K."/>
            <person name="Henrissat B."/>
            <person name="Hofmann G."/>
            <person name="Homan T."/>
            <person name="Horio T."/>
            <person name="Horiuchi H."/>
            <person name="James S."/>
            <person name="Jones M."/>
            <person name="Karaffa L."/>
            <person name="Karanyi Z."/>
            <person name="Kato M."/>
            <person name="Keller N."/>
            <person name="Kelly D.E."/>
            <person name="Kiel J.A."/>
            <person name="Kim J.M."/>
            <person name="van der Klei I.J."/>
            <person name="Klis F.M."/>
            <person name="Kovalchuk A."/>
            <person name="Krasevec N."/>
            <person name="Kubicek C.P."/>
            <person name="Liu B."/>
            <person name="Maccabe A."/>
            <person name="Meyer V."/>
            <person name="Mirabito P."/>
            <person name="Miskei M."/>
            <person name="Mos M."/>
            <person name="Mullins J."/>
            <person name="Nelson D.R."/>
            <person name="Nielsen J."/>
            <person name="Oakley B.R."/>
            <person name="Osmani S.A."/>
            <person name="Pakula T."/>
            <person name="Paszewski A."/>
            <person name="Paulsen I."/>
            <person name="Pilsyk S."/>
            <person name="Pocsi I."/>
            <person name="Punt P.J."/>
            <person name="Ram A.F."/>
            <person name="Ren Q."/>
            <person name="Robellet X."/>
            <person name="Robson G."/>
            <person name="Seiboth B."/>
            <person name="van Solingen P."/>
            <person name="Specht T."/>
            <person name="Sun J."/>
            <person name="Taheri-Talesh N."/>
            <person name="Takeshita N."/>
            <person name="Ussery D."/>
            <person name="vanKuyk P.A."/>
            <person name="Visser H."/>
            <person name="van de Vondervoort P.J."/>
            <person name="de Vries R.P."/>
            <person name="Walton J."/>
            <person name="Xiang X."/>
            <person name="Xiong Y."/>
            <person name="Zeng A.P."/>
            <person name="Brandt B.W."/>
            <person name="Cornell M.J."/>
            <person name="van den Hondel C.A."/>
            <person name="Visser J."/>
            <person name="Oliver S.G."/>
            <person name="Turner G."/>
        </authorList>
    </citation>
    <scope>GENOME REANNOTATION</scope>
    <source>
        <strain evidence="2">FGSC A4 / ATCC 38163 / CBS 112.46 / NRRL 194 / M139</strain>
    </source>
</reference>
<evidence type="ECO:0000313" key="2">
    <source>
        <dbReference type="Proteomes" id="UP000000560"/>
    </source>
</evidence>